<dbReference type="EMBL" id="CP076724">
    <property type="protein sequence ID" value="QWV95860.1"/>
    <property type="molecule type" value="Genomic_DNA"/>
</dbReference>
<dbReference type="Pfam" id="PF14559">
    <property type="entry name" value="TPR_19"/>
    <property type="match status" value="3"/>
</dbReference>
<evidence type="ECO:0000313" key="5">
    <source>
        <dbReference type="Proteomes" id="UP000683493"/>
    </source>
</evidence>
<dbReference type="Pfam" id="PF13432">
    <property type="entry name" value="TPR_16"/>
    <property type="match status" value="3"/>
</dbReference>
<accession>A0ABX8JBP5</accession>
<dbReference type="PANTHER" id="PTHR45586:SF1">
    <property type="entry name" value="LIPOPOLYSACCHARIDE ASSEMBLY PROTEIN B"/>
    <property type="match status" value="1"/>
</dbReference>
<reference evidence="4 5" key="1">
    <citation type="submission" date="2021-06" db="EMBL/GenBank/DDBJ databases">
        <title>Gemonas diversity in paddy soil.</title>
        <authorList>
            <person name="Liu G."/>
        </authorList>
    </citation>
    <scope>NUCLEOTIDE SEQUENCE [LARGE SCALE GENOMIC DNA]</scope>
    <source>
        <strain evidence="4 5">RG29</strain>
    </source>
</reference>
<feature type="repeat" description="TPR" evidence="3">
    <location>
        <begin position="124"/>
        <end position="157"/>
    </location>
</feature>
<evidence type="ECO:0000313" key="4">
    <source>
        <dbReference type="EMBL" id="QWV95860.1"/>
    </source>
</evidence>
<organism evidence="4 5">
    <name type="scientific">Geomonas diazotrophica</name>
    <dbReference type="NCBI Taxonomy" id="2843197"/>
    <lineage>
        <taxon>Bacteria</taxon>
        <taxon>Pseudomonadati</taxon>
        <taxon>Thermodesulfobacteriota</taxon>
        <taxon>Desulfuromonadia</taxon>
        <taxon>Geobacterales</taxon>
        <taxon>Geobacteraceae</taxon>
        <taxon>Geomonas</taxon>
    </lineage>
</organism>
<dbReference type="InterPro" id="IPR019734">
    <property type="entry name" value="TPR_rpt"/>
</dbReference>
<feature type="repeat" description="TPR" evidence="3">
    <location>
        <begin position="361"/>
        <end position="394"/>
    </location>
</feature>
<protein>
    <submittedName>
        <fullName evidence="4">PEP-CTERM system TPR-repeat protein PrsT</fullName>
    </submittedName>
</protein>
<feature type="repeat" description="TPR" evidence="3">
    <location>
        <begin position="293"/>
        <end position="326"/>
    </location>
</feature>
<dbReference type="SMART" id="SM00028">
    <property type="entry name" value="TPR"/>
    <property type="match status" value="18"/>
</dbReference>
<sequence>MKVVVVILLALLVIAGCGSKTKETLYEEGVKQLKAANPAGAVVYFKNALEKDANYYDARLQLAKAYADLGKNDQAEREYLKVLTQNPSHDAALLELARLYVIMGKGDDAYNTAQKYLARRPGDPEGLEVVGGAYAVRGKYQESLGFLERALAADPRRASTLVQLASVHLVLKHTDKAKSLLNQVVQLDTKNFKALFMLAGLEAGSGNMDRAGTLYQQVLQLDPSRLDAQYKLGLIEVERRRLESAESVADRMIREYPKRGEGYRLKGVVSYYRKAYGDAITQLQQSVKLAPSMDGYQFLGLSYYSKGELENALSQFRIILDKSPSSRQARLMTAQILLGQKHVEDAVSEIKKVLAADDSDAVAHNLLGNAYLQQGLFEDGMRELNRATTLDPKLVQAHLKKGAFYLSRGKGAEGETELASAVRAAPDALNGRLLLAAYHQRLGRTDKAISVLREGLNGGRRDALIYNALAGLQFGKGDQAAGMKSLTEAKRVDPLFPASYLNLSAQYATRADYGRAMAELTELHNKVPGNLRALLGLAALSELSGKDNDALSYYQKATRTGVPEAWVALAAYHQKKNNPGKALAVLDEAVQSDQRAVVPREAKGFLLLTLKDYKKVLQVADEMEPLDPDRGIALKIKAYTALKQGDHAVQQAQRLIARHPTSARGYLVLASVYQLTGDTASALAQAGRAAKVEPKNAEPLIMLGELHRARKEYPAAQGAFQDALKVQPDSAAAGFALASLIEGEGKKQEAVSRYRSIVEEHGSFVPALNNLAYLCAEGYGKKEEALRYAITAFRLEPGNAGVMDTLGYALYRNGHSGDAVKVLERAANLMPRDPTVRYHLGLAYHQAGNRVKSQQALQESLSLGEYPDRKAAQTLLAQLKK</sequence>
<evidence type="ECO:0000256" key="3">
    <source>
        <dbReference type="PROSITE-ProRule" id="PRU00339"/>
    </source>
</evidence>
<dbReference type="InterPro" id="IPR014266">
    <property type="entry name" value="PEP-CTERM_TPR_PrsT"/>
</dbReference>
<name>A0ABX8JBP5_9BACT</name>
<dbReference type="Pfam" id="PF07721">
    <property type="entry name" value="TPR_4"/>
    <property type="match status" value="1"/>
</dbReference>
<dbReference type="Proteomes" id="UP000683493">
    <property type="component" value="Chromosome"/>
</dbReference>
<gene>
    <name evidence="4" type="primary">prsT</name>
    <name evidence="4" type="ORF">KP005_10685</name>
</gene>
<dbReference type="Pfam" id="PF13414">
    <property type="entry name" value="TPR_11"/>
    <property type="match status" value="1"/>
</dbReference>
<keyword evidence="5" id="KW-1185">Reference proteome</keyword>
<feature type="repeat" description="TPR" evidence="3">
    <location>
        <begin position="192"/>
        <end position="225"/>
    </location>
</feature>
<dbReference type="PROSITE" id="PS51257">
    <property type="entry name" value="PROKAR_LIPOPROTEIN"/>
    <property type="match status" value="1"/>
</dbReference>
<feature type="repeat" description="TPR" evidence="3">
    <location>
        <begin position="697"/>
        <end position="730"/>
    </location>
</feature>
<evidence type="ECO:0000256" key="1">
    <source>
        <dbReference type="ARBA" id="ARBA00022737"/>
    </source>
</evidence>
<dbReference type="InterPro" id="IPR051012">
    <property type="entry name" value="CellSynth/LPSAsmb/PSIAsmb"/>
</dbReference>
<keyword evidence="2 3" id="KW-0802">TPR repeat</keyword>
<dbReference type="PROSITE" id="PS50005">
    <property type="entry name" value="TPR"/>
    <property type="match status" value="7"/>
</dbReference>
<dbReference type="NCBIfam" id="TIGR02917">
    <property type="entry name" value="PEP_TPR_lipo"/>
    <property type="match status" value="1"/>
</dbReference>
<keyword evidence="1" id="KW-0677">Repeat</keyword>
<feature type="repeat" description="TPR" evidence="3">
    <location>
        <begin position="56"/>
        <end position="89"/>
    </location>
</feature>
<dbReference type="PANTHER" id="PTHR45586">
    <property type="entry name" value="TPR REPEAT-CONTAINING PROTEIN PA4667"/>
    <property type="match status" value="1"/>
</dbReference>
<dbReference type="InterPro" id="IPR011717">
    <property type="entry name" value="TPR-4"/>
</dbReference>
<feature type="repeat" description="TPR" evidence="3">
    <location>
        <begin position="800"/>
        <end position="833"/>
    </location>
</feature>
<proteinExistence type="predicted"/>
<evidence type="ECO:0000256" key="2">
    <source>
        <dbReference type="ARBA" id="ARBA00022803"/>
    </source>
</evidence>